<evidence type="ECO:0008006" key="3">
    <source>
        <dbReference type="Google" id="ProtNLM"/>
    </source>
</evidence>
<dbReference type="OrthoDB" id="2874397at2"/>
<dbReference type="AlphaFoldDB" id="A0A1B1Z326"/>
<dbReference type="KEGG" id="far:ABE41_006835"/>
<gene>
    <name evidence="1" type="ORF">ABE41_006835</name>
</gene>
<name>A0A1B1Z326_9BACL</name>
<protein>
    <recommendedName>
        <fullName evidence="3">DUF4367 domain-containing protein</fullName>
    </recommendedName>
</protein>
<dbReference type="Proteomes" id="UP000077412">
    <property type="component" value="Chromosome"/>
</dbReference>
<reference evidence="1 2" key="1">
    <citation type="submission" date="2016-08" db="EMBL/GenBank/DDBJ databases">
        <title>Complete genome sequence of Fictibacillus arsenicus G25-54, a strain with toxicity to nematodes and a potential arsenic-resistance activity.</title>
        <authorList>
            <person name="Zheng Z."/>
        </authorList>
    </citation>
    <scope>NUCLEOTIDE SEQUENCE [LARGE SCALE GENOMIC DNA]</scope>
    <source>
        <strain evidence="1 2">G25-54</strain>
    </source>
</reference>
<sequence length="61" mass="7025">MKTVKLKDGTKALIDGNAENVKQIRWEKDGVYYSVMLIKAPKIEKEYTIEDVVKTANSMEY</sequence>
<accession>A0A1B1Z326</accession>
<dbReference type="EMBL" id="CP016761">
    <property type="protein sequence ID" value="ANX11719.1"/>
    <property type="molecule type" value="Genomic_DNA"/>
</dbReference>
<evidence type="ECO:0000313" key="1">
    <source>
        <dbReference type="EMBL" id="ANX11719.1"/>
    </source>
</evidence>
<evidence type="ECO:0000313" key="2">
    <source>
        <dbReference type="Proteomes" id="UP000077412"/>
    </source>
</evidence>
<organism evidence="1 2">
    <name type="scientific">Fictibacillus arsenicus</name>
    <dbReference type="NCBI Taxonomy" id="255247"/>
    <lineage>
        <taxon>Bacteria</taxon>
        <taxon>Bacillati</taxon>
        <taxon>Bacillota</taxon>
        <taxon>Bacilli</taxon>
        <taxon>Bacillales</taxon>
        <taxon>Fictibacillaceae</taxon>
        <taxon>Fictibacillus</taxon>
    </lineage>
</organism>
<proteinExistence type="predicted"/>
<keyword evidence="2" id="KW-1185">Reference proteome</keyword>